<accession>A0A1N6S7B6</accession>
<comment type="subcellular location">
    <subcellularLocation>
        <location evidence="1">Cytoplasm</location>
    </subcellularLocation>
</comment>
<feature type="region of interest" description="Disordered" evidence="4">
    <location>
        <begin position="1"/>
        <end position="25"/>
    </location>
</feature>
<dbReference type="Proteomes" id="UP000241788">
    <property type="component" value="Unassembled WGS sequence"/>
</dbReference>
<dbReference type="PANTHER" id="PTHR34700">
    <property type="entry name" value="POTASSIUM BINDING PROTEIN KBP"/>
    <property type="match status" value="1"/>
</dbReference>
<dbReference type="SMART" id="SM00257">
    <property type="entry name" value="LysM"/>
    <property type="match status" value="1"/>
</dbReference>
<dbReference type="InterPro" id="IPR036779">
    <property type="entry name" value="LysM_dom_sf"/>
</dbReference>
<dbReference type="InterPro" id="IPR018392">
    <property type="entry name" value="LysM"/>
</dbReference>
<dbReference type="CDD" id="cd00118">
    <property type="entry name" value="LysM"/>
    <property type="match status" value="1"/>
</dbReference>
<proteinExistence type="predicted"/>
<sequence>MANANNDPNKLSLAGGSSSANDKADFSAVTGGSSAVVGAGGGVQSYTVQSGDSLSKIAKQVYGDASQWQRIFEANRDQIDDPDKIFPGQTFKIP</sequence>
<dbReference type="AlphaFoldDB" id="A0A1N6S7B6"/>
<dbReference type="SUPFAM" id="SSF54106">
    <property type="entry name" value="LysM domain"/>
    <property type="match status" value="1"/>
</dbReference>
<name>A0A1N6S7B6_9GAMM</name>
<dbReference type="OrthoDB" id="370541at2"/>
<evidence type="ECO:0000256" key="4">
    <source>
        <dbReference type="SAM" id="MobiDB-lite"/>
    </source>
</evidence>
<evidence type="ECO:0000256" key="1">
    <source>
        <dbReference type="ARBA" id="ARBA00004496"/>
    </source>
</evidence>
<dbReference type="FunFam" id="3.10.350.10:FF:000001">
    <property type="entry name" value="Peptidoglycan-binding protein LysM"/>
    <property type="match status" value="1"/>
</dbReference>
<dbReference type="EMBL" id="FTLW01000002">
    <property type="protein sequence ID" value="SIQ36930.1"/>
    <property type="molecule type" value="Genomic_DNA"/>
</dbReference>
<evidence type="ECO:0000313" key="7">
    <source>
        <dbReference type="Proteomes" id="UP000241788"/>
    </source>
</evidence>
<dbReference type="PANTHER" id="PTHR34700:SF4">
    <property type="entry name" value="PHAGE-LIKE ELEMENT PBSX PROTEIN XKDP"/>
    <property type="match status" value="1"/>
</dbReference>
<feature type="domain" description="LysM" evidence="5">
    <location>
        <begin position="44"/>
        <end position="93"/>
    </location>
</feature>
<dbReference type="GO" id="GO:0005737">
    <property type="term" value="C:cytoplasm"/>
    <property type="evidence" value="ECO:0007669"/>
    <property type="project" value="UniProtKB-SubCell"/>
</dbReference>
<gene>
    <name evidence="6" type="ORF">SAMN05421546_1203</name>
</gene>
<organism evidence="6 7">
    <name type="scientific">Solilutibacter tolerans</name>
    <dbReference type="NCBI Taxonomy" id="1604334"/>
    <lineage>
        <taxon>Bacteria</taxon>
        <taxon>Pseudomonadati</taxon>
        <taxon>Pseudomonadota</taxon>
        <taxon>Gammaproteobacteria</taxon>
        <taxon>Lysobacterales</taxon>
        <taxon>Lysobacteraceae</taxon>
        <taxon>Solilutibacter</taxon>
    </lineage>
</organism>
<dbReference type="RefSeq" id="WP_076586218.1">
    <property type="nucleotide sequence ID" value="NZ_FTLW01000002.1"/>
</dbReference>
<dbReference type="Pfam" id="PF01476">
    <property type="entry name" value="LysM"/>
    <property type="match status" value="1"/>
</dbReference>
<keyword evidence="7" id="KW-1185">Reference proteome</keyword>
<keyword evidence="2" id="KW-0963">Cytoplasm</keyword>
<dbReference type="STRING" id="1604334.SAMN05421546_1203"/>
<evidence type="ECO:0000256" key="2">
    <source>
        <dbReference type="ARBA" id="ARBA00022490"/>
    </source>
</evidence>
<dbReference type="InterPro" id="IPR052196">
    <property type="entry name" value="Bact_Kbp"/>
</dbReference>
<evidence type="ECO:0000256" key="3">
    <source>
        <dbReference type="ARBA" id="ARBA00072219"/>
    </source>
</evidence>
<dbReference type="Gene3D" id="3.10.350.10">
    <property type="entry name" value="LysM domain"/>
    <property type="match status" value="1"/>
</dbReference>
<protein>
    <recommendedName>
        <fullName evidence="3">Potassium binding protein Kbp</fullName>
    </recommendedName>
</protein>
<reference evidence="7" key="1">
    <citation type="submission" date="2017-01" db="EMBL/GenBank/DDBJ databases">
        <authorList>
            <person name="Varghese N."/>
            <person name="Submissions S."/>
        </authorList>
    </citation>
    <scope>NUCLEOTIDE SEQUENCE [LARGE SCALE GENOMIC DNA]</scope>
    <source>
        <strain evidence="7">UM1</strain>
    </source>
</reference>
<evidence type="ECO:0000259" key="5">
    <source>
        <dbReference type="PROSITE" id="PS51782"/>
    </source>
</evidence>
<feature type="compositionally biased region" description="Polar residues" evidence="4">
    <location>
        <begin position="1"/>
        <end position="21"/>
    </location>
</feature>
<dbReference type="PROSITE" id="PS51782">
    <property type="entry name" value="LYSM"/>
    <property type="match status" value="1"/>
</dbReference>
<evidence type="ECO:0000313" key="6">
    <source>
        <dbReference type="EMBL" id="SIQ36930.1"/>
    </source>
</evidence>